<protein>
    <recommendedName>
        <fullName evidence="2">Inner membrane protein YgaP-like transmembrane domain-containing protein</fullName>
    </recommendedName>
</protein>
<dbReference type="Pfam" id="PF11127">
    <property type="entry name" value="YgaP-like_TM"/>
    <property type="match status" value="1"/>
</dbReference>
<dbReference type="Proteomes" id="UP000184517">
    <property type="component" value="Unassembled WGS sequence"/>
</dbReference>
<dbReference type="AlphaFoldDB" id="A0A1M5EBL8"/>
<feature type="domain" description="Inner membrane protein YgaP-like transmembrane" evidence="2">
    <location>
        <begin position="1"/>
        <end position="69"/>
    </location>
</feature>
<evidence type="ECO:0000313" key="4">
    <source>
        <dbReference type="Proteomes" id="UP000184517"/>
    </source>
</evidence>
<accession>A0A1M5EBL8</accession>
<dbReference type="RefSeq" id="WP_072840111.1">
    <property type="nucleotide sequence ID" value="NZ_FQVF01000011.1"/>
</dbReference>
<dbReference type="EMBL" id="FQVF01000011">
    <property type="protein sequence ID" value="SHF76585.1"/>
    <property type="molecule type" value="Genomic_DNA"/>
</dbReference>
<evidence type="ECO:0000313" key="3">
    <source>
        <dbReference type="EMBL" id="SHF76585.1"/>
    </source>
</evidence>
<gene>
    <name evidence="3" type="ORF">SAMN02745753_02591</name>
</gene>
<keyword evidence="1" id="KW-0812">Transmembrane</keyword>
<evidence type="ECO:0000259" key="2">
    <source>
        <dbReference type="Pfam" id="PF11127"/>
    </source>
</evidence>
<keyword evidence="1" id="KW-0472">Membrane</keyword>
<keyword evidence="4" id="KW-1185">Reference proteome</keyword>
<name>A0A1M5EBL8_9GAMM</name>
<dbReference type="OrthoDB" id="9804804at2"/>
<proteinExistence type="predicted"/>
<organism evidence="3 4">
    <name type="scientific">Marinomonas polaris DSM 16579</name>
    <dbReference type="NCBI Taxonomy" id="1122206"/>
    <lineage>
        <taxon>Bacteria</taxon>
        <taxon>Pseudomonadati</taxon>
        <taxon>Pseudomonadota</taxon>
        <taxon>Gammaproteobacteria</taxon>
        <taxon>Oceanospirillales</taxon>
        <taxon>Oceanospirillaceae</taxon>
        <taxon>Marinomonas</taxon>
    </lineage>
</organism>
<reference evidence="4" key="1">
    <citation type="submission" date="2016-11" db="EMBL/GenBank/DDBJ databases">
        <authorList>
            <person name="Varghese N."/>
            <person name="Submissions S."/>
        </authorList>
    </citation>
    <scope>NUCLEOTIDE SEQUENCE [LARGE SCALE GENOMIC DNA]</scope>
    <source>
        <strain evidence="4">DSM 16579</strain>
    </source>
</reference>
<sequence>MKRNLHPADRIIRGVVGIVFTGFALFNGDYLEEPVLEVLIGVFGALNLISLLSGWCPVYHVAGISTYKVKK</sequence>
<feature type="transmembrane region" description="Helical" evidence="1">
    <location>
        <begin position="12"/>
        <end position="28"/>
    </location>
</feature>
<feature type="transmembrane region" description="Helical" evidence="1">
    <location>
        <begin position="40"/>
        <end position="62"/>
    </location>
</feature>
<keyword evidence="1" id="KW-1133">Transmembrane helix</keyword>
<dbReference type="STRING" id="1122206.SAMN02745753_02591"/>
<dbReference type="InterPro" id="IPR021309">
    <property type="entry name" value="YgaP-like_TM"/>
</dbReference>
<evidence type="ECO:0000256" key="1">
    <source>
        <dbReference type="SAM" id="Phobius"/>
    </source>
</evidence>